<keyword evidence="2" id="KW-0614">Plasmid</keyword>
<dbReference type="GeneID" id="57609045"/>
<keyword evidence="1" id="KW-0812">Transmembrane</keyword>
<gene>
    <name evidence="2" type="ORF">DW68_024485</name>
</gene>
<dbReference type="Proteomes" id="UP000028530">
    <property type="component" value="Plasmid pPME5"/>
</dbReference>
<feature type="transmembrane region" description="Helical" evidence="1">
    <location>
        <begin position="38"/>
        <end position="59"/>
    </location>
</feature>
<keyword evidence="1" id="KW-0472">Membrane</keyword>
<keyword evidence="1" id="KW-1133">Transmembrane helix</keyword>
<organism evidence="2 3">
    <name type="scientific">Ectopseudomonas mendocina S5.2</name>
    <dbReference type="NCBI Taxonomy" id="1225174"/>
    <lineage>
        <taxon>Bacteria</taxon>
        <taxon>Pseudomonadati</taxon>
        <taxon>Pseudomonadota</taxon>
        <taxon>Gammaproteobacteria</taxon>
        <taxon>Pseudomonadales</taxon>
        <taxon>Pseudomonadaceae</taxon>
        <taxon>Ectopseudomonas</taxon>
    </lineage>
</organism>
<name>A0ABM5W3M6_ECTME</name>
<evidence type="ECO:0000313" key="3">
    <source>
        <dbReference type="Proteomes" id="UP000028530"/>
    </source>
</evidence>
<proteinExistence type="predicted"/>
<dbReference type="RefSeq" id="WP_017362325.1">
    <property type="nucleotide sequence ID" value="NZ_CP013125.1"/>
</dbReference>
<protein>
    <submittedName>
        <fullName evidence="2">Uncharacterized protein</fullName>
    </submittedName>
</protein>
<accession>A0ABM5W3M6</accession>
<keyword evidence="3" id="KW-1185">Reference proteome</keyword>
<evidence type="ECO:0000313" key="2">
    <source>
        <dbReference type="EMBL" id="ALN21840.1"/>
    </source>
</evidence>
<geneLocation type="plasmid" evidence="3"/>
<reference evidence="2 3" key="1">
    <citation type="submission" date="2015-11" db="EMBL/GenBank/DDBJ databases">
        <authorList>
            <person name="Chong T.M."/>
            <person name="Chan K.G."/>
            <person name="Dessaux Y."/>
        </authorList>
    </citation>
    <scope>NUCLEOTIDE SEQUENCE [LARGE SCALE GENOMIC DNA]</scope>
    <source>
        <strain evidence="2 3">S5.2</strain>
        <plasmid evidence="3">Plasmid</plasmid>
    </source>
</reference>
<dbReference type="EMBL" id="CP013125">
    <property type="protein sequence ID" value="ALN21840.1"/>
    <property type="molecule type" value="Genomic_DNA"/>
</dbReference>
<evidence type="ECO:0000256" key="1">
    <source>
        <dbReference type="SAM" id="Phobius"/>
    </source>
</evidence>
<sequence>MKSISSLASLVFLGVLAGVFLGIRTNAAELMLPGWFQWPVELVAVALYAVAALVIAHRAPNLRAACSNQSGLLLGWFSPAVLAALEPAAPSLVSQNIAAIIVLVSPLIMIGALRQPPTKAGLSARSL</sequence>